<keyword evidence="9" id="KW-1185">Reference proteome</keyword>
<feature type="compositionally biased region" description="Acidic residues" evidence="6">
    <location>
        <begin position="118"/>
        <end position="133"/>
    </location>
</feature>
<dbReference type="CDD" id="cd14480">
    <property type="entry name" value="SPX_VTC2_like"/>
    <property type="match status" value="1"/>
</dbReference>
<keyword evidence="5" id="KW-0472">Membrane</keyword>
<dbReference type="AlphaFoldDB" id="A0A9P7E1K0"/>
<accession>A0A9P7E1K0</accession>
<dbReference type="RefSeq" id="XP_041188672.1">
    <property type="nucleotide sequence ID" value="XM_041333362.1"/>
</dbReference>
<evidence type="ECO:0000256" key="1">
    <source>
        <dbReference type="ARBA" id="ARBA00004128"/>
    </source>
</evidence>
<dbReference type="PANTHER" id="PTHR46140">
    <property type="entry name" value="VACUOLAR TRANSPORTER CHAPERONE 1-RELATED"/>
    <property type="match status" value="1"/>
</dbReference>
<comment type="caution">
    <text evidence="8">The sequence shown here is derived from an EMBL/GenBank/DDBJ whole genome shotgun (WGS) entry which is preliminary data.</text>
</comment>
<gene>
    <name evidence="8" type="ORF">BJ212DRAFT_1303058</name>
</gene>
<dbReference type="GO" id="GO:0005774">
    <property type="term" value="C:vacuolar membrane"/>
    <property type="evidence" value="ECO:0007669"/>
    <property type="project" value="UniProtKB-SubCell"/>
</dbReference>
<keyword evidence="2" id="KW-0926">Vacuole</keyword>
<dbReference type="InterPro" id="IPR004331">
    <property type="entry name" value="SPX_dom"/>
</dbReference>
<comment type="subcellular location">
    <subcellularLocation>
        <location evidence="1">Vacuole membrane</location>
        <topology evidence="1">Multi-pass membrane protein</topology>
    </subcellularLocation>
</comment>
<dbReference type="PROSITE" id="PS51382">
    <property type="entry name" value="SPX"/>
    <property type="match status" value="1"/>
</dbReference>
<feature type="domain" description="SPX" evidence="7">
    <location>
        <begin position="35"/>
        <end position="191"/>
    </location>
</feature>
<evidence type="ECO:0000256" key="3">
    <source>
        <dbReference type="ARBA" id="ARBA00022692"/>
    </source>
</evidence>
<sequence length="239" mass="27204">MHALLSGKSKMLCLASGHTPLKGSYLFLVVDRHAMKFGRKITTNLYDEWRPFYIDYNLLKRELKSRTTSHSWDDKDERDFTTMLKKELDKVHDFQKQKSSPIHCSDPESHQARPSDYGPDEGSDDDDDIDDNQSDASLEDLFHGLQEEVATLVADVHDLALYTKLNITGFLKILKKHDLSKLYDLVRTRGHPVQGDSSAGGNQSAFVHPDNLVPLKLAILRHLPVLVFNAEKEFEQKDA</sequence>
<evidence type="ECO:0000256" key="4">
    <source>
        <dbReference type="ARBA" id="ARBA00022989"/>
    </source>
</evidence>
<dbReference type="OrthoDB" id="6493944at2759"/>
<evidence type="ECO:0000313" key="8">
    <source>
        <dbReference type="EMBL" id="KAG1808457.1"/>
    </source>
</evidence>
<feature type="non-terminal residue" evidence="8">
    <location>
        <position position="239"/>
    </location>
</feature>
<dbReference type="GeneID" id="64627379"/>
<keyword evidence="3" id="KW-0812">Transmembrane</keyword>
<protein>
    <recommendedName>
        <fullName evidence="7">SPX domain-containing protein</fullName>
    </recommendedName>
</protein>
<evidence type="ECO:0000256" key="2">
    <source>
        <dbReference type="ARBA" id="ARBA00022554"/>
    </source>
</evidence>
<evidence type="ECO:0000313" key="9">
    <source>
        <dbReference type="Proteomes" id="UP000807769"/>
    </source>
</evidence>
<dbReference type="EMBL" id="JABBWG010000038">
    <property type="protein sequence ID" value="KAG1808457.1"/>
    <property type="molecule type" value="Genomic_DNA"/>
</dbReference>
<evidence type="ECO:0000259" key="7">
    <source>
        <dbReference type="PROSITE" id="PS51382"/>
    </source>
</evidence>
<dbReference type="PANTHER" id="PTHR46140:SF1">
    <property type="entry name" value="VACUOLAR TRANSPORTER CHAPERONE COMPLEX SUBUNIT 4-RELATED"/>
    <property type="match status" value="1"/>
</dbReference>
<proteinExistence type="predicted"/>
<name>A0A9P7E1K0_9AGAM</name>
<feature type="region of interest" description="Disordered" evidence="6">
    <location>
        <begin position="92"/>
        <end position="133"/>
    </location>
</feature>
<dbReference type="Proteomes" id="UP000807769">
    <property type="component" value="Unassembled WGS sequence"/>
</dbReference>
<dbReference type="InterPro" id="IPR051572">
    <property type="entry name" value="VTC_Complex_Subunit"/>
</dbReference>
<evidence type="ECO:0000256" key="6">
    <source>
        <dbReference type="SAM" id="MobiDB-lite"/>
    </source>
</evidence>
<organism evidence="8 9">
    <name type="scientific">Suillus subaureus</name>
    <dbReference type="NCBI Taxonomy" id="48587"/>
    <lineage>
        <taxon>Eukaryota</taxon>
        <taxon>Fungi</taxon>
        <taxon>Dikarya</taxon>
        <taxon>Basidiomycota</taxon>
        <taxon>Agaricomycotina</taxon>
        <taxon>Agaricomycetes</taxon>
        <taxon>Agaricomycetidae</taxon>
        <taxon>Boletales</taxon>
        <taxon>Suillineae</taxon>
        <taxon>Suillaceae</taxon>
        <taxon>Suillus</taxon>
    </lineage>
</organism>
<evidence type="ECO:0000256" key="5">
    <source>
        <dbReference type="ARBA" id="ARBA00023136"/>
    </source>
</evidence>
<keyword evidence="4" id="KW-1133">Transmembrane helix</keyword>
<reference evidence="8" key="1">
    <citation type="journal article" date="2020" name="New Phytol.">
        <title>Comparative genomics reveals dynamic genome evolution in host specialist ectomycorrhizal fungi.</title>
        <authorList>
            <person name="Lofgren L.A."/>
            <person name="Nguyen N.H."/>
            <person name="Vilgalys R."/>
            <person name="Ruytinx J."/>
            <person name="Liao H.L."/>
            <person name="Branco S."/>
            <person name="Kuo A."/>
            <person name="LaButti K."/>
            <person name="Lipzen A."/>
            <person name="Andreopoulos W."/>
            <person name="Pangilinan J."/>
            <person name="Riley R."/>
            <person name="Hundley H."/>
            <person name="Na H."/>
            <person name="Barry K."/>
            <person name="Grigoriev I.V."/>
            <person name="Stajich J.E."/>
            <person name="Kennedy P.G."/>
        </authorList>
    </citation>
    <scope>NUCLEOTIDE SEQUENCE</scope>
    <source>
        <strain evidence="8">MN1</strain>
    </source>
</reference>
<dbReference type="GO" id="GO:0006799">
    <property type="term" value="P:polyphosphate biosynthetic process"/>
    <property type="evidence" value="ECO:0007669"/>
    <property type="project" value="UniProtKB-ARBA"/>
</dbReference>